<gene>
    <name evidence="2" type="ORF">GCM10007304_47400</name>
</gene>
<keyword evidence="1" id="KW-1133">Transmembrane helix</keyword>
<keyword evidence="1" id="KW-0472">Membrane</keyword>
<sequence>MTQSTIGKRSRKKPVLIGIGVVLILLIAFVAWLGYNAYSAQKSLTATRDAAEKAKNSLLGGDIPAAQQAAADAKKNADDAKSNTDSIPFTIASAIPFVGSPFDTVSQITDVVGGLATDVLVPAADAGSGVSPRGLVDGAGRVNLQPLRDAQPVLEQTSTAATDLDLAAQNIGESSYLSTVNDARIKLQNQTHELSGLLTNTYLASKLLPSMMGENGNRSYFLAFQTNAEARGTGGLLGAFGIVDANNGAISVRDLGPNSDLEYGQAPIDLGPGYAALWGARNTTTDFRNSNASPHFPYAGQIWSDLWRQQTGEQLSGTIGTDPIALSYILGATGPVTLPGGESITADNVVEITLSTAYTRFADDNAARKAYLQSIAEAVVTKMSTSASSNPQKLAEAVGRAASEGRLSVWSADPAEQDILGGTKVGHVLSAEPGPFADVVVNNAGGNKLDYYLQRTIDYTAEACTGPTRKSTVTTTLTNAVDPNGLPPYVASTFRADTPYGTNESIVYLYAAQGAKIGKVTVDGQLGFTVQSGTELGHPVNAIYLTIPPGETQTVTWEVEEPAVAGEATVPVQPLVDTPKVTVNVPQC</sequence>
<dbReference type="InterPro" id="IPR025101">
    <property type="entry name" value="DUF4012"/>
</dbReference>
<name>A0A917LIX4_9NOCA</name>
<dbReference type="RefSeq" id="WP_188547716.1">
    <property type="nucleotide sequence ID" value="NZ_BMCU01000007.1"/>
</dbReference>
<evidence type="ECO:0000256" key="1">
    <source>
        <dbReference type="SAM" id="Phobius"/>
    </source>
</evidence>
<comment type="caution">
    <text evidence="2">The sequence shown here is derived from an EMBL/GenBank/DDBJ whole genome shotgun (WGS) entry which is preliminary data.</text>
</comment>
<organism evidence="2 3">
    <name type="scientific">Rhodococcoides trifolii</name>
    <dbReference type="NCBI Taxonomy" id="908250"/>
    <lineage>
        <taxon>Bacteria</taxon>
        <taxon>Bacillati</taxon>
        <taxon>Actinomycetota</taxon>
        <taxon>Actinomycetes</taxon>
        <taxon>Mycobacteriales</taxon>
        <taxon>Nocardiaceae</taxon>
        <taxon>Rhodococcoides</taxon>
    </lineage>
</organism>
<keyword evidence="3" id="KW-1185">Reference proteome</keyword>
<reference evidence="2" key="1">
    <citation type="journal article" date="2014" name="Int. J. Syst. Evol. Microbiol.">
        <title>Complete genome sequence of Corynebacterium casei LMG S-19264T (=DSM 44701T), isolated from a smear-ripened cheese.</title>
        <authorList>
            <consortium name="US DOE Joint Genome Institute (JGI-PGF)"/>
            <person name="Walter F."/>
            <person name="Albersmeier A."/>
            <person name="Kalinowski J."/>
            <person name="Ruckert C."/>
        </authorList>
    </citation>
    <scope>NUCLEOTIDE SEQUENCE</scope>
    <source>
        <strain evidence="2">CCM 7905</strain>
    </source>
</reference>
<accession>A0A917LIX4</accession>
<keyword evidence="1" id="KW-0812">Transmembrane</keyword>
<feature type="transmembrane region" description="Helical" evidence="1">
    <location>
        <begin position="15"/>
        <end position="35"/>
    </location>
</feature>
<dbReference type="AlphaFoldDB" id="A0A917LIX4"/>
<proteinExistence type="predicted"/>
<dbReference type="Proteomes" id="UP000654257">
    <property type="component" value="Unassembled WGS sequence"/>
</dbReference>
<evidence type="ECO:0000313" key="2">
    <source>
        <dbReference type="EMBL" id="GGG28072.1"/>
    </source>
</evidence>
<reference evidence="2" key="2">
    <citation type="submission" date="2020-09" db="EMBL/GenBank/DDBJ databases">
        <authorList>
            <person name="Sun Q."/>
            <person name="Sedlacek I."/>
        </authorList>
    </citation>
    <scope>NUCLEOTIDE SEQUENCE</scope>
    <source>
        <strain evidence="2">CCM 7905</strain>
    </source>
</reference>
<dbReference type="EMBL" id="BMCU01000007">
    <property type="protein sequence ID" value="GGG28072.1"/>
    <property type="molecule type" value="Genomic_DNA"/>
</dbReference>
<protein>
    <recommendedName>
        <fullName evidence="4">DUF4012 domain-containing protein</fullName>
    </recommendedName>
</protein>
<evidence type="ECO:0008006" key="4">
    <source>
        <dbReference type="Google" id="ProtNLM"/>
    </source>
</evidence>
<evidence type="ECO:0000313" key="3">
    <source>
        <dbReference type="Proteomes" id="UP000654257"/>
    </source>
</evidence>
<dbReference type="Pfam" id="PF13196">
    <property type="entry name" value="DUF4012"/>
    <property type="match status" value="1"/>
</dbReference>